<accession>A0ACC0G951</accession>
<proteinExistence type="predicted"/>
<comment type="caution">
    <text evidence="1">The sequence shown here is derived from an EMBL/GenBank/DDBJ whole genome shotgun (WGS) entry which is preliminary data.</text>
</comment>
<gene>
    <name evidence="1" type="ORF">LOK49_LG10G00061</name>
</gene>
<sequence length="292" mass="32535">MVLDSGFVPNTSTKMMSGFLEQEMINNKTTCFSPLHNSGFCLTGNHYYTESSSSMVAVAELLRSGGVGGQPTQVVVTHLEKKRKTMGSKVDGEGKCKKEKKCSDDGMSKNGEEKKIKAERKNKKKKAPQEPPIGGYVHVRARRGQATDSHSLAERVRREKISERMRLLQSLVPGCDKMTGKALILEEIINYVQCLQNQVQFLVMKLADVYPMFNYLDTNTPASENFGNLEPPMQSVTQSDSMELVTAPISTSFLHQQDQISIFFTQDDGDHLPGDMGDQTHKLYGHNNLCSF</sequence>
<organism evidence="1 2">
    <name type="scientific">Camellia lanceoleosa</name>
    <dbReference type="NCBI Taxonomy" id="1840588"/>
    <lineage>
        <taxon>Eukaryota</taxon>
        <taxon>Viridiplantae</taxon>
        <taxon>Streptophyta</taxon>
        <taxon>Embryophyta</taxon>
        <taxon>Tracheophyta</taxon>
        <taxon>Spermatophyta</taxon>
        <taxon>Magnoliopsida</taxon>
        <taxon>eudicotyledons</taxon>
        <taxon>Gunneridae</taxon>
        <taxon>Pentapetalae</taxon>
        <taxon>asterids</taxon>
        <taxon>Ericales</taxon>
        <taxon>Theaceae</taxon>
        <taxon>Camellia</taxon>
    </lineage>
</organism>
<name>A0ACC0G951_9ERIC</name>
<evidence type="ECO:0000313" key="1">
    <source>
        <dbReference type="EMBL" id="KAI7996715.1"/>
    </source>
</evidence>
<dbReference type="EMBL" id="CM045767">
    <property type="protein sequence ID" value="KAI7996715.1"/>
    <property type="molecule type" value="Genomic_DNA"/>
</dbReference>
<dbReference type="Proteomes" id="UP001060215">
    <property type="component" value="Chromosome 10"/>
</dbReference>
<evidence type="ECO:0000313" key="2">
    <source>
        <dbReference type="Proteomes" id="UP001060215"/>
    </source>
</evidence>
<keyword evidence="2" id="KW-1185">Reference proteome</keyword>
<reference evidence="1 2" key="1">
    <citation type="journal article" date="2022" name="Plant J.">
        <title>Chromosome-level genome of Camellia lanceoleosa provides a valuable resource for understanding genome evolution and self-incompatibility.</title>
        <authorList>
            <person name="Gong W."/>
            <person name="Xiao S."/>
            <person name="Wang L."/>
            <person name="Liao Z."/>
            <person name="Chang Y."/>
            <person name="Mo W."/>
            <person name="Hu G."/>
            <person name="Li W."/>
            <person name="Zhao G."/>
            <person name="Zhu H."/>
            <person name="Hu X."/>
            <person name="Ji K."/>
            <person name="Xiang X."/>
            <person name="Song Q."/>
            <person name="Yuan D."/>
            <person name="Jin S."/>
            <person name="Zhang L."/>
        </authorList>
    </citation>
    <scope>NUCLEOTIDE SEQUENCE [LARGE SCALE GENOMIC DNA]</scope>
    <source>
        <strain evidence="1">SQ_2022a</strain>
    </source>
</reference>
<protein>
    <submittedName>
        <fullName evidence="1">Transcription factor bHLH137</fullName>
    </submittedName>
</protein>